<dbReference type="CDD" id="cd01107">
    <property type="entry name" value="HTH_BmrR"/>
    <property type="match status" value="1"/>
</dbReference>
<dbReference type="PROSITE" id="PS00552">
    <property type="entry name" value="HTH_MERR_1"/>
    <property type="match status" value="1"/>
</dbReference>
<dbReference type="InterPro" id="IPR011256">
    <property type="entry name" value="Reg_factor_effector_dom_sf"/>
</dbReference>
<dbReference type="SUPFAM" id="SSF46955">
    <property type="entry name" value="Putative DNA-binding domain"/>
    <property type="match status" value="1"/>
</dbReference>
<dbReference type="EMBL" id="BAABRU010000014">
    <property type="protein sequence ID" value="GAA5530010.1"/>
    <property type="molecule type" value="Genomic_DNA"/>
</dbReference>
<dbReference type="Proteomes" id="UP001428290">
    <property type="component" value="Unassembled WGS sequence"/>
</dbReference>
<dbReference type="InterPro" id="IPR009061">
    <property type="entry name" value="DNA-bd_dom_put_sf"/>
</dbReference>
<name>A0ABP9X3M5_9CHLR</name>
<accession>A0ABP9X3M5</accession>
<reference evidence="4 5" key="1">
    <citation type="submission" date="2024-02" db="EMBL/GenBank/DDBJ databases">
        <title>Herpetosiphon gulosus NBRC 112829.</title>
        <authorList>
            <person name="Ichikawa N."/>
            <person name="Katano-Makiyama Y."/>
            <person name="Hidaka K."/>
        </authorList>
    </citation>
    <scope>NUCLEOTIDE SEQUENCE [LARGE SCALE GENOMIC DNA]</scope>
    <source>
        <strain evidence="4 5">NBRC 112829</strain>
    </source>
</reference>
<protein>
    <recommendedName>
        <fullName evidence="3">HTH merR-type domain-containing protein</fullName>
    </recommendedName>
</protein>
<evidence type="ECO:0000259" key="3">
    <source>
        <dbReference type="PROSITE" id="PS50937"/>
    </source>
</evidence>
<keyword evidence="5" id="KW-1185">Reference proteome</keyword>
<keyword evidence="2" id="KW-0175">Coiled coil</keyword>
<dbReference type="SUPFAM" id="SSF55136">
    <property type="entry name" value="Probable bacterial effector-binding domain"/>
    <property type="match status" value="1"/>
</dbReference>
<evidence type="ECO:0000256" key="1">
    <source>
        <dbReference type="ARBA" id="ARBA00023125"/>
    </source>
</evidence>
<gene>
    <name evidence="4" type="ORF">Hgul01_03824</name>
</gene>
<feature type="domain" description="HTH merR-type" evidence="3">
    <location>
        <begin position="1"/>
        <end position="71"/>
    </location>
</feature>
<dbReference type="Gene3D" id="1.10.1660.10">
    <property type="match status" value="1"/>
</dbReference>
<comment type="caution">
    <text evidence="4">The sequence shown here is derived from an EMBL/GenBank/DDBJ whole genome shotgun (WGS) entry which is preliminary data.</text>
</comment>
<dbReference type="InterPro" id="IPR000551">
    <property type="entry name" value="MerR-type_HTH_dom"/>
</dbReference>
<sequence length="287" mass="32575">MFKIGEFSRLAQVSVRMLRHYDKLGLLIPNQIDQWTGYRYYSVEQLPRLHRIVALNGLGLSLQQIGELLNHDDLSADQLRGMLRLQESRLTAELAKKQAQLAEVSARLAQIEHEQEPWPYAMMLKSTDAQPVASMRAIVPSLDQMGYYCHRLYASLYQQVHQHRIPILAQEITIYHNEEFSETEVEVEVSVSLAEHNLAQLPDSNIKFQTLSSLELAATLAFEGSFSEIHAAALALLGWVGLHNYQMVGPLREFHRSGPAHNPQGGIQEPAIIELQLPIKPRVNERN</sequence>
<organism evidence="4 5">
    <name type="scientific">Herpetosiphon gulosus</name>
    <dbReference type="NCBI Taxonomy" id="1973496"/>
    <lineage>
        <taxon>Bacteria</taxon>
        <taxon>Bacillati</taxon>
        <taxon>Chloroflexota</taxon>
        <taxon>Chloroflexia</taxon>
        <taxon>Herpetosiphonales</taxon>
        <taxon>Herpetosiphonaceae</taxon>
        <taxon>Herpetosiphon</taxon>
    </lineage>
</organism>
<dbReference type="SMART" id="SM00422">
    <property type="entry name" value="HTH_MERR"/>
    <property type="match status" value="1"/>
</dbReference>
<evidence type="ECO:0000313" key="4">
    <source>
        <dbReference type="EMBL" id="GAA5530010.1"/>
    </source>
</evidence>
<dbReference type="PROSITE" id="PS50937">
    <property type="entry name" value="HTH_MERR_2"/>
    <property type="match status" value="1"/>
</dbReference>
<dbReference type="PANTHER" id="PTHR30204:SF97">
    <property type="entry name" value="MERR FAMILY REGULATORY PROTEIN"/>
    <property type="match status" value="1"/>
</dbReference>
<dbReference type="InterPro" id="IPR047057">
    <property type="entry name" value="MerR_fam"/>
</dbReference>
<dbReference type="Gene3D" id="3.20.80.10">
    <property type="entry name" value="Regulatory factor, effector binding domain"/>
    <property type="match status" value="1"/>
</dbReference>
<dbReference type="RefSeq" id="WP_345723597.1">
    <property type="nucleotide sequence ID" value="NZ_BAABRU010000014.1"/>
</dbReference>
<dbReference type="PANTHER" id="PTHR30204">
    <property type="entry name" value="REDOX-CYCLING DRUG-SENSING TRANSCRIPTIONAL ACTIVATOR SOXR"/>
    <property type="match status" value="1"/>
</dbReference>
<dbReference type="Pfam" id="PF13411">
    <property type="entry name" value="MerR_1"/>
    <property type="match status" value="1"/>
</dbReference>
<evidence type="ECO:0000313" key="5">
    <source>
        <dbReference type="Proteomes" id="UP001428290"/>
    </source>
</evidence>
<evidence type="ECO:0000256" key="2">
    <source>
        <dbReference type="SAM" id="Coils"/>
    </source>
</evidence>
<keyword evidence="1" id="KW-0238">DNA-binding</keyword>
<feature type="coiled-coil region" evidence="2">
    <location>
        <begin position="87"/>
        <end position="114"/>
    </location>
</feature>
<proteinExistence type="predicted"/>